<dbReference type="SMART" id="SM00091">
    <property type="entry name" value="PAS"/>
    <property type="match status" value="1"/>
</dbReference>
<dbReference type="SUPFAM" id="SSF55073">
    <property type="entry name" value="Nucleotide cyclase"/>
    <property type="match status" value="1"/>
</dbReference>
<dbReference type="FunFam" id="3.30.70.270:FF:000001">
    <property type="entry name" value="Diguanylate cyclase domain protein"/>
    <property type="match status" value="1"/>
</dbReference>
<accession>A0A9X2PF21</accession>
<dbReference type="EC" id="2.7.7.65" evidence="1"/>
<dbReference type="CDD" id="cd00130">
    <property type="entry name" value="PAS"/>
    <property type="match status" value="1"/>
</dbReference>
<name>A0A9X2PF21_9HYPH</name>
<dbReference type="CDD" id="cd01949">
    <property type="entry name" value="GGDEF"/>
    <property type="match status" value="1"/>
</dbReference>
<dbReference type="NCBIfam" id="TIGR00229">
    <property type="entry name" value="sensory_box"/>
    <property type="match status" value="1"/>
</dbReference>
<dbReference type="InterPro" id="IPR000160">
    <property type="entry name" value="GGDEF_dom"/>
</dbReference>
<dbReference type="InterPro" id="IPR043128">
    <property type="entry name" value="Rev_trsase/Diguanyl_cyclase"/>
</dbReference>
<dbReference type="InterPro" id="IPR029787">
    <property type="entry name" value="Nucleotide_cyclase"/>
</dbReference>
<evidence type="ECO:0000259" key="4">
    <source>
        <dbReference type="PROSITE" id="PS50112"/>
    </source>
</evidence>
<feature type="compositionally biased region" description="Low complexity" evidence="3">
    <location>
        <begin position="84"/>
        <end position="101"/>
    </location>
</feature>
<dbReference type="PROSITE" id="PS50112">
    <property type="entry name" value="PAS"/>
    <property type="match status" value="1"/>
</dbReference>
<evidence type="ECO:0000256" key="3">
    <source>
        <dbReference type="SAM" id="MobiDB-lite"/>
    </source>
</evidence>
<gene>
    <name evidence="6" type="ORF">NVS89_20630</name>
</gene>
<evidence type="ECO:0000313" key="6">
    <source>
        <dbReference type="EMBL" id="MCS0497501.1"/>
    </source>
</evidence>
<evidence type="ECO:0000259" key="5">
    <source>
        <dbReference type="PROSITE" id="PS50887"/>
    </source>
</evidence>
<protein>
    <recommendedName>
        <fullName evidence="1">diguanylate cyclase</fullName>
        <ecNumber evidence="1">2.7.7.65</ecNumber>
    </recommendedName>
</protein>
<dbReference type="RefSeq" id="WP_258734656.1">
    <property type="nucleotide sequence ID" value="NZ_JANTHZ010000013.1"/>
</dbReference>
<dbReference type="GO" id="GO:0005886">
    <property type="term" value="C:plasma membrane"/>
    <property type="evidence" value="ECO:0007669"/>
    <property type="project" value="TreeGrafter"/>
</dbReference>
<dbReference type="Pfam" id="PF00989">
    <property type="entry name" value="PAS"/>
    <property type="match status" value="1"/>
</dbReference>
<dbReference type="Proteomes" id="UP001151088">
    <property type="component" value="Unassembled WGS sequence"/>
</dbReference>
<dbReference type="EMBL" id="JANTHZ010000013">
    <property type="protein sequence ID" value="MCS0497501.1"/>
    <property type="molecule type" value="Genomic_DNA"/>
</dbReference>
<dbReference type="PROSITE" id="PS50887">
    <property type="entry name" value="GGDEF"/>
    <property type="match status" value="1"/>
</dbReference>
<feature type="region of interest" description="Disordered" evidence="3">
    <location>
        <begin position="77"/>
        <end position="102"/>
    </location>
</feature>
<sequence length="439" mass="47537">MADTAPPAWMEWVNVPLLLLAPEADRVLALNGAMRRLLAGDSAEPGDTSEPSSPTFLPMALERLVGAEAAAQLARAAVRRDTPDTGADAGAHAAGAPSVTARLPGHPRAFRLELSPVDEPPGHWLVTLCGEVVGKEEGKAISSIYEDLQAVLEWMPVGIEIYDKDGDCVFTNTHAQRLFGWEKDELIDLDDWWEHAYPDPAYRDAAMKAWDEALAASQADGVAVPMNDWKVTCKDGTQKFVHFRLRCIGDHPVLVYWDVSQEQQVQAELRHRAETDELTGLRNRRRFFADAKLVLDTAAASGDPVSVMMIDIDHFKVVNDLHGHAVGDAVLRAFAERCRSVVGDGVLARLGGEEFVALLTGLSQDKAAERAEELRRSIETLAISAQAEPVVLTASIGVATAAAPFDIDALLMRADQALYAAKRAGRDRVALDRGAIGSA</sequence>
<dbReference type="GO" id="GO:0006355">
    <property type="term" value="P:regulation of DNA-templated transcription"/>
    <property type="evidence" value="ECO:0007669"/>
    <property type="project" value="InterPro"/>
</dbReference>
<dbReference type="InterPro" id="IPR035965">
    <property type="entry name" value="PAS-like_dom_sf"/>
</dbReference>
<dbReference type="InterPro" id="IPR000014">
    <property type="entry name" value="PAS"/>
</dbReference>
<dbReference type="Gene3D" id="3.30.70.270">
    <property type="match status" value="1"/>
</dbReference>
<dbReference type="GO" id="GO:0043709">
    <property type="term" value="P:cell adhesion involved in single-species biofilm formation"/>
    <property type="evidence" value="ECO:0007669"/>
    <property type="project" value="TreeGrafter"/>
</dbReference>
<dbReference type="NCBIfam" id="TIGR00254">
    <property type="entry name" value="GGDEF"/>
    <property type="match status" value="1"/>
</dbReference>
<dbReference type="Pfam" id="PF00990">
    <property type="entry name" value="GGDEF"/>
    <property type="match status" value="1"/>
</dbReference>
<dbReference type="InterPro" id="IPR013767">
    <property type="entry name" value="PAS_fold"/>
</dbReference>
<keyword evidence="7" id="KW-1185">Reference proteome</keyword>
<feature type="domain" description="PAS" evidence="4">
    <location>
        <begin position="144"/>
        <end position="199"/>
    </location>
</feature>
<dbReference type="GO" id="GO:1902201">
    <property type="term" value="P:negative regulation of bacterial-type flagellum-dependent cell motility"/>
    <property type="evidence" value="ECO:0007669"/>
    <property type="project" value="TreeGrafter"/>
</dbReference>
<dbReference type="SMART" id="SM00267">
    <property type="entry name" value="GGDEF"/>
    <property type="match status" value="1"/>
</dbReference>
<dbReference type="AlphaFoldDB" id="A0A9X2PF21"/>
<dbReference type="PANTHER" id="PTHR45138">
    <property type="entry name" value="REGULATORY COMPONENTS OF SENSORY TRANSDUCTION SYSTEM"/>
    <property type="match status" value="1"/>
</dbReference>
<feature type="domain" description="GGDEF" evidence="5">
    <location>
        <begin position="303"/>
        <end position="434"/>
    </location>
</feature>
<comment type="caution">
    <text evidence="6">The sequence shown here is derived from an EMBL/GenBank/DDBJ whole genome shotgun (WGS) entry which is preliminary data.</text>
</comment>
<evidence type="ECO:0000313" key="7">
    <source>
        <dbReference type="Proteomes" id="UP001151088"/>
    </source>
</evidence>
<dbReference type="InterPro" id="IPR050469">
    <property type="entry name" value="Diguanylate_Cyclase"/>
</dbReference>
<proteinExistence type="predicted"/>
<organism evidence="6 7">
    <name type="scientific">Ancylobacter mangrovi</name>
    <dbReference type="NCBI Taxonomy" id="2972472"/>
    <lineage>
        <taxon>Bacteria</taxon>
        <taxon>Pseudomonadati</taxon>
        <taxon>Pseudomonadota</taxon>
        <taxon>Alphaproteobacteria</taxon>
        <taxon>Hyphomicrobiales</taxon>
        <taxon>Xanthobacteraceae</taxon>
        <taxon>Ancylobacter</taxon>
    </lineage>
</organism>
<comment type="catalytic activity">
    <reaction evidence="2">
        <text>2 GTP = 3',3'-c-di-GMP + 2 diphosphate</text>
        <dbReference type="Rhea" id="RHEA:24898"/>
        <dbReference type="ChEBI" id="CHEBI:33019"/>
        <dbReference type="ChEBI" id="CHEBI:37565"/>
        <dbReference type="ChEBI" id="CHEBI:58805"/>
        <dbReference type="EC" id="2.7.7.65"/>
    </reaction>
</comment>
<evidence type="ECO:0000256" key="2">
    <source>
        <dbReference type="ARBA" id="ARBA00034247"/>
    </source>
</evidence>
<evidence type="ECO:0000256" key="1">
    <source>
        <dbReference type="ARBA" id="ARBA00012528"/>
    </source>
</evidence>
<reference evidence="6" key="1">
    <citation type="submission" date="2022-08" db="EMBL/GenBank/DDBJ databases">
        <authorList>
            <person name="Li F."/>
        </authorList>
    </citation>
    <scope>NUCLEOTIDE SEQUENCE</scope>
    <source>
        <strain evidence="6">MQZ15Z-1</strain>
    </source>
</reference>
<dbReference type="GO" id="GO:0052621">
    <property type="term" value="F:diguanylate cyclase activity"/>
    <property type="evidence" value="ECO:0007669"/>
    <property type="project" value="UniProtKB-EC"/>
</dbReference>
<dbReference type="PANTHER" id="PTHR45138:SF9">
    <property type="entry name" value="DIGUANYLATE CYCLASE DGCM-RELATED"/>
    <property type="match status" value="1"/>
</dbReference>
<dbReference type="SUPFAM" id="SSF55785">
    <property type="entry name" value="PYP-like sensor domain (PAS domain)"/>
    <property type="match status" value="1"/>
</dbReference>
<dbReference type="Gene3D" id="3.30.450.20">
    <property type="entry name" value="PAS domain"/>
    <property type="match status" value="1"/>
</dbReference>